<accession>T1AUY1</accession>
<feature type="non-terminal residue" evidence="1">
    <location>
        <position position="1"/>
    </location>
</feature>
<reference evidence="1" key="2">
    <citation type="journal article" date="2014" name="ISME J.">
        <title>Microbial stratification in low pH oxic and suboxic macroscopic growths along an acid mine drainage.</title>
        <authorList>
            <person name="Mendez-Garcia C."/>
            <person name="Mesa V."/>
            <person name="Sprenger R.R."/>
            <person name="Richter M."/>
            <person name="Diez M.S."/>
            <person name="Solano J."/>
            <person name="Bargiela R."/>
            <person name="Golyshina O.V."/>
            <person name="Manteca A."/>
            <person name="Ramos J.L."/>
            <person name="Gallego J.R."/>
            <person name="Llorente I."/>
            <person name="Martins Dos Santos V.A."/>
            <person name="Jensen O.N."/>
            <person name="Pelaez A.I."/>
            <person name="Sanchez J."/>
            <person name="Ferrer M."/>
        </authorList>
    </citation>
    <scope>NUCLEOTIDE SEQUENCE</scope>
</reference>
<protein>
    <submittedName>
        <fullName evidence="1">Uncharacterized protein</fullName>
    </submittedName>
</protein>
<organism evidence="1">
    <name type="scientific">mine drainage metagenome</name>
    <dbReference type="NCBI Taxonomy" id="410659"/>
    <lineage>
        <taxon>unclassified sequences</taxon>
        <taxon>metagenomes</taxon>
        <taxon>ecological metagenomes</taxon>
    </lineage>
</organism>
<dbReference type="AlphaFoldDB" id="T1AUY1"/>
<dbReference type="EMBL" id="AUZY01008881">
    <property type="protein sequence ID" value="EQD44524.1"/>
    <property type="molecule type" value="Genomic_DNA"/>
</dbReference>
<comment type="caution">
    <text evidence="1">The sequence shown here is derived from an EMBL/GenBank/DDBJ whole genome shotgun (WGS) entry which is preliminary data.</text>
</comment>
<name>T1AUY1_9ZZZZ</name>
<proteinExistence type="predicted"/>
<evidence type="ECO:0000313" key="1">
    <source>
        <dbReference type="EMBL" id="EQD44524.1"/>
    </source>
</evidence>
<gene>
    <name evidence="1" type="ORF">B1B_13490</name>
</gene>
<sequence length="48" mass="4836">APFHGSMGGKPLDQPVVGMAADAVTGGYWEVASDGGIFSFDAPFHGAL</sequence>
<reference evidence="1" key="1">
    <citation type="submission" date="2013-08" db="EMBL/GenBank/DDBJ databases">
        <authorList>
            <person name="Mendez C."/>
            <person name="Richter M."/>
            <person name="Ferrer M."/>
            <person name="Sanchez J."/>
        </authorList>
    </citation>
    <scope>NUCLEOTIDE SEQUENCE</scope>
</reference>